<name>A0A6G0W8E1_9STRA</name>
<comment type="caution">
    <text evidence="2">The sequence shown here is derived from an EMBL/GenBank/DDBJ whole genome shotgun (WGS) entry which is preliminary data.</text>
</comment>
<evidence type="ECO:0000256" key="1">
    <source>
        <dbReference type="SAM" id="MobiDB-lite"/>
    </source>
</evidence>
<dbReference type="AlphaFoldDB" id="A0A6G0W8E1"/>
<evidence type="ECO:0000313" key="3">
    <source>
        <dbReference type="Proteomes" id="UP000481153"/>
    </source>
</evidence>
<sequence>MALALAANEEKNQDDSTGSLEVARSTYESLQYDFPQRSASDLKALAAHIRDNALAFPITFMLFRNALELAQRSDVSTSAAAALLIQCYFTPFQTMHVDAFQLQETSSMEAKLLLICYHTTYSPLSSLSLDDWNHLQCTDLCCSTASKLYEWPQTANQEAMLLHMEWIRYMHLLRDRMLQYPVTCAGILNKMVHFFADKMETAQTWLLQLLVEVAASKEFKQASMAKASILSTLRSLLSSIAKQFALLVEKSGVGDILIYAQLLEWAVVEDAAMISALEDYGILRTTIQFVAANPTDSTTLQQTLRLLVQCMLFRTSFAAYMERVPSMQRWRDFAQQYPAEYCLWALSLSLSRVDSSDEFSAVLGGLFPSHCTNAFEAQKAMMAAVYVLETLVKLQHQGRLLTKRNQIIAVLTPLTARLAQLFTFPRRDDVEDDEAATKNTALKNRIRLAVKTLTSVHGAKID</sequence>
<reference evidence="2 3" key="1">
    <citation type="submission" date="2019-07" db="EMBL/GenBank/DDBJ databases">
        <title>Genomics analysis of Aphanomyces spp. identifies a new class of oomycete effector associated with host adaptation.</title>
        <authorList>
            <person name="Gaulin E."/>
        </authorList>
    </citation>
    <scope>NUCLEOTIDE SEQUENCE [LARGE SCALE GENOMIC DNA]</scope>
    <source>
        <strain evidence="2 3">ATCC 201684</strain>
    </source>
</reference>
<feature type="region of interest" description="Disordered" evidence="1">
    <location>
        <begin position="1"/>
        <end position="20"/>
    </location>
</feature>
<evidence type="ECO:0000313" key="2">
    <source>
        <dbReference type="EMBL" id="KAF0723353.1"/>
    </source>
</evidence>
<dbReference type="Proteomes" id="UP000481153">
    <property type="component" value="Unassembled WGS sequence"/>
</dbReference>
<dbReference type="VEuPathDB" id="FungiDB:AeMF1_004771"/>
<organism evidence="2 3">
    <name type="scientific">Aphanomyces euteiches</name>
    <dbReference type="NCBI Taxonomy" id="100861"/>
    <lineage>
        <taxon>Eukaryota</taxon>
        <taxon>Sar</taxon>
        <taxon>Stramenopiles</taxon>
        <taxon>Oomycota</taxon>
        <taxon>Saprolegniomycetes</taxon>
        <taxon>Saprolegniales</taxon>
        <taxon>Verrucalvaceae</taxon>
        <taxon>Aphanomyces</taxon>
    </lineage>
</organism>
<gene>
    <name evidence="2" type="ORF">Ae201684_017695</name>
</gene>
<proteinExistence type="predicted"/>
<dbReference type="EMBL" id="VJMJ01000309">
    <property type="protein sequence ID" value="KAF0723353.1"/>
    <property type="molecule type" value="Genomic_DNA"/>
</dbReference>
<protein>
    <submittedName>
        <fullName evidence="2">Uncharacterized protein</fullName>
    </submittedName>
</protein>
<accession>A0A6G0W8E1</accession>
<keyword evidence="3" id="KW-1185">Reference proteome</keyword>